<dbReference type="Proteomes" id="UP000326979">
    <property type="component" value="Unassembled WGS sequence"/>
</dbReference>
<dbReference type="EMBL" id="VJZE01000031">
    <property type="protein sequence ID" value="MPY39768.1"/>
    <property type="molecule type" value="Genomic_DNA"/>
</dbReference>
<evidence type="ECO:0000313" key="2">
    <source>
        <dbReference type="Proteomes" id="UP000326979"/>
    </source>
</evidence>
<comment type="caution">
    <text evidence="1">The sequence shown here is derived from an EMBL/GenBank/DDBJ whole genome shotgun (WGS) entry which is preliminary data.</text>
</comment>
<organism evidence="1 2">
    <name type="scientific">Streptomyces phyllanthi</name>
    <dbReference type="NCBI Taxonomy" id="1803180"/>
    <lineage>
        <taxon>Bacteria</taxon>
        <taxon>Bacillati</taxon>
        <taxon>Actinomycetota</taxon>
        <taxon>Actinomycetes</taxon>
        <taxon>Kitasatosporales</taxon>
        <taxon>Streptomycetaceae</taxon>
        <taxon>Streptomyces</taxon>
    </lineage>
</organism>
<reference evidence="1 2" key="1">
    <citation type="submission" date="2019-07" db="EMBL/GenBank/DDBJ databases">
        <title>New species of Amycolatopsis and Streptomyces.</title>
        <authorList>
            <person name="Duangmal K."/>
            <person name="Teo W.F.A."/>
            <person name="Lipun K."/>
        </authorList>
    </citation>
    <scope>NUCLEOTIDE SEQUENCE [LARGE SCALE GENOMIC DNA]</scope>
    <source>
        <strain evidence="1 2">TISTR 2346</strain>
    </source>
</reference>
<evidence type="ECO:0000313" key="1">
    <source>
        <dbReference type="EMBL" id="MPY39768.1"/>
    </source>
</evidence>
<keyword evidence="2" id="KW-1185">Reference proteome</keyword>
<proteinExistence type="predicted"/>
<protein>
    <submittedName>
        <fullName evidence="1">Uncharacterized protein</fullName>
    </submittedName>
</protein>
<gene>
    <name evidence="1" type="ORF">FNH04_07500</name>
</gene>
<dbReference type="RefSeq" id="WP_152781606.1">
    <property type="nucleotide sequence ID" value="NZ_BAABEQ010000029.1"/>
</dbReference>
<name>A0A5N8W0E9_9ACTN</name>
<sequence>MPIEDAPPPPDDPNPAGILDAARAIRPYLPNLLAFSPGSAARLDDELAQLLEKSAEPDTADRLRRVLESNPVTEVWVSQFLEFDVPPDFIAPGTRGSATSGPAGDGEIVRPGPKFVCPVGGDVVWWRRHVGQDIPRCTTHGVTLVKV</sequence>
<accession>A0A5N8W0E9</accession>
<dbReference type="OrthoDB" id="532180at2"/>
<dbReference type="AlphaFoldDB" id="A0A5N8W0E9"/>